<name>A0A2R8A7Z5_9RHOB</name>
<dbReference type="PANTHER" id="PTHR45947">
    <property type="entry name" value="SULFOQUINOVOSYL TRANSFERASE SQD2"/>
    <property type="match status" value="1"/>
</dbReference>
<sequence>MTLSAGILDQARRRGYDCTVIDTSRSGFGDISMRARAVNGFIRMRALVASLRTHQNAPVIVIGGSGFSFIERSTMALLARIYKRRSILLIVDGWYMKAVERSGKWRLISRICLKFPTEVAAMGERWLQMYERLGVGRDRLIDFNFFLPEGFGAGRNLVPRDPDAPVKFVFVGWLVTEKGLKELMAATERLAKNHSFEVTIIGGGTMLEELRQWASEVPDNVAIRVPGWIQGDSLQVRMAEADIFVLPSYAEGFPMSLIEAFTLGLPAIATNVGGISGSLISGKNGQLIQPRDIDSLTEAMEKYLSHPEQIAIHGKSALQTAYSRHDRETNTALLLDALHPTGSHPAFED</sequence>
<evidence type="ECO:0000259" key="1">
    <source>
        <dbReference type="Pfam" id="PF00534"/>
    </source>
</evidence>
<evidence type="ECO:0000313" key="3">
    <source>
        <dbReference type="Proteomes" id="UP000244932"/>
    </source>
</evidence>
<proteinExistence type="predicted"/>
<feature type="domain" description="Glycosyl transferase family 1" evidence="1">
    <location>
        <begin position="164"/>
        <end position="309"/>
    </location>
</feature>
<reference evidence="2 3" key="1">
    <citation type="submission" date="2018-03" db="EMBL/GenBank/DDBJ databases">
        <authorList>
            <person name="Keele B.F."/>
        </authorList>
    </citation>
    <scope>NUCLEOTIDE SEQUENCE [LARGE SCALE GENOMIC DNA]</scope>
    <source>
        <strain evidence="2 3">CeCT 8812</strain>
    </source>
</reference>
<dbReference type="Gene3D" id="3.40.50.2000">
    <property type="entry name" value="Glycogen Phosphorylase B"/>
    <property type="match status" value="2"/>
</dbReference>
<dbReference type="Pfam" id="PF00534">
    <property type="entry name" value="Glycos_transf_1"/>
    <property type="match status" value="1"/>
</dbReference>
<organism evidence="2 3">
    <name type="scientific">Pontivivens insulae</name>
    <dbReference type="NCBI Taxonomy" id="1639689"/>
    <lineage>
        <taxon>Bacteria</taxon>
        <taxon>Pseudomonadati</taxon>
        <taxon>Pseudomonadota</taxon>
        <taxon>Alphaproteobacteria</taxon>
        <taxon>Rhodobacterales</taxon>
        <taxon>Paracoccaceae</taxon>
        <taxon>Pontivivens</taxon>
    </lineage>
</organism>
<dbReference type="InterPro" id="IPR001296">
    <property type="entry name" value="Glyco_trans_1"/>
</dbReference>
<dbReference type="SUPFAM" id="SSF53756">
    <property type="entry name" value="UDP-Glycosyltransferase/glycogen phosphorylase"/>
    <property type="match status" value="1"/>
</dbReference>
<dbReference type="Proteomes" id="UP000244932">
    <property type="component" value="Unassembled WGS sequence"/>
</dbReference>
<gene>
    <name evidence="2" type="primary">tuaC</name>
    <name evidence="2" type="ORF">POI8812_00456</name>
</gene>
<protein>
    <submittedName>
        <fullName evidence="2">Teichuronic acid biosynthesis glycosyltransferase TuaC</fullName>
        <ecNumber evidence="2">2.4.-.-</ecNumber>
    </submittedName>
</protein>
<dbReference type="RefSeq" id="WP_146186105.1">
    <property type="nucleotide sequence ID" value="NZ_OMKW01000001.1"/>
</dbReference>
<keyword evidence="2" id="KW-0808">Transferase</keyword>
<evidence type="ECO:0000313" key="2">
    <source>
        <dbReference type="EMBL" id="SPF28158.1"/>
    </source>
</evidence>
<accession>A0A2R8A7Z5</accession>
<dbReference type="PANTHER" id="PTHR45947:SF3">
    <property type="entry name" value="SULFOQUINOVOSYL TRANSFERASE SQD2"/>
    <property type="match status" value="1"/>
</dbReference>
<dbReference type="OrthoDB" id="9790710at2"/>
<keyword evidence="2" id="KW-0328">Glycosyltransferase</keyword>
<dbReference type="EMBL" id="OMKW01000001">
    <property type="protein sequence ID" value="SPF28158.1"/>
    <property type="molecule type" value="Genomic_DNA"/>
</dbReference>
<keyword evidence="3" id="KW-1185">Reference proteome</keyword>
<dbReference type="EC" id="2.4.-.-" evidence="2"/>
<dbReference type="InterPro" id="IPR050194">
    <property type="entry name" value="Glycosyltransferase_grp1"/>
</dbReference>
<dbReference type="AlphaFoldDB" id="A0A2R8A7Z5"/>
<dbReference type="GO" id="GO:0016757">
    <property type="term" value="F:glycosyltransferase activity"/>
    <property type="evidence" value="ECO:0007669"/>
    <property type="project" value="UniProtKB-KW"/>
</dbReference>